<evidence type="ECO:0000259" key="14">
    <source>
        <dbReference type="PROSITE" id="PS50071"/>
    </source>
</evidence>
<keyword evidence="7 9" id="KW-0371">Homeobox</keyword>
<evidence type="ECO:0000256" key="5">
    <source>
        <dbReference type="ARBA" id="ARBA00023038"/>
    </source>
</evidence>
<dbReference type="InterPro" id="IPR001356">
    <property type="entry name" value="HD"/>
</dbReference>
<dbReference type="EMBL" id="BLXT01007525">
    <property type="protein sequence ID" value="GFO39855.1"/>
    <property type="molecule type" value="Genomic_DNA"/>
</dbReference>
<dbReference type="PROSITE" id="PS00478">
    <property type="entry name" value="LIM_DOMAIN_1"/>
    <property type="match status" value="1"/>
</dbReference>
<dbReference type="InterPro" id="IPR009057">
    <property type="entry name" value="Homeodomain-like_sf"/>
</dbReference>
<evidence type="ECO:0000256" key="6">
    <source>
        <dbReference type="ARBA" id="ARBA00023125"/>
    </source>
</evidence>
<comment type="caution">
    <text evidence="15">The sequence shown here is derived from an EMBL/GenBank/DDBJ whole genome shotgun (WGS) entry which is preliminary data.</text>
</comment>
<feature type="DNA-binding region" description="Homeobox" evidence="9">
    <location>
        <begin position="165"/>
        <end position="224"/>
    </location>
</feature>
<evidence type="ECO:0000313" key="16">
    <source>
        <dbReference type="Proteomes" id="UP000735302"/>
    </source>
</evidence>
<dbReference type="SUPFAM" id="SSF57716">
    <property type="entry name" value="Glucocorticoid receptor-like (DNA-binding domain)"/>
    <property type="match status" value="1"/>
</dbReference>
<evidence type="ECO:0000256" key="2">
    <source>
        <dbReference type="ARBA" id="ARBA00022723"/>
    </source>
</evidence>
<feature type="compositionally biased region" description="Polar residues" evidence="12">
    <location>
        <begin position="305"/>
        <end position="314"/>
    </location>
</feature>
<evidence type="ECO:0000256" key="9">
    <source>
        <dbReference type="PROSITE-ProRule" id="PRU00108"/>
    </source>
</evidence>
<dbReference type="GO" id="GO:0000981">
    <property type="term" value="F:DNA-binding transcription factor activity, RNA polymerase II-specific"/>
    <property type="evidence" value="ECO:0007669"/>
    <property type="project" value="InterPro"/>
</dbReference>
<dbReference type="InterPro" id="IPR017970">
    <property type="entry name" value="Homeobox_CS"/>
</dbReference>
<reference evidence="15 16" key="1">
    <citation type="journal article" date="2021" name="Elife">
        <title>Chloroplast acquisition without the gene transfer in kleptoplastic sea slugs, Plakobranchus ocellatus.</title>
        <authorList>
            <person name="Maeda T."/>
            <person name="Takahashi S."/>
            <person name="Yoshida T."/>
            <person name="Shimamura S."/>
            <person name="Takaki Y."/>
            <person name="Nagai Y."/>
            <person name="Toyoda A."/>
            <person name="Suzuki Y."/>
            <person name="Arimoto A."/>
            <person name="Ishii H."/>
            <person name="Satoh N."/>
            <person name="Nishiyama T."/>
            <person name="Hasebe M."/>
            <person name="Maruyama T."/>
            <person name="Minagawa J."/>
            <person name="Obokata J."/>
            <person name="Shigenobu S."/>
        </authorList>
    </citation>
    <scope>NUCLEOTIDE SEQUENCE [LARGE SCALE GENOMIC DNA]</scope>
</reference>
<keyword evidence="5 10" id="KW-0440">LIM domain</keyword>
<evidence type="ECO:0000256" key="1">
    <source>
        <dbReference type="ARBA" id="ARBA00004123"/>
    </source>
</evidence>
<evidence type="ECO:0000256" key="12">
    <source>
        <dbReference type="SAM" id="MobiDB-lite"/>
    </source>
</evidence>
<name>A0AAV4D788_9GAST</name>
<evidence type="ECO:0000256" key="8">
    <source>
        <dbReference type="ARBA" id="ARBA00023242"/>
    </source>
</evidence>
<dbReference type="SMART" id="SM00389">
    <property type="entry name" value="HOX"/>
    <property type="match status" value="1"/>
</dbReference>
<dbReference type="CDD" id="cd00086">
    <property type="entry name" value="homeodomain"/>
    <property type="match status" value="1"/>
</dbReference>
<feature type="domain" description="Homeobox" evidence="14">
    <location>
        <begin position="163"/>
        <end position="223"/>
    </location>
</feature>
<feature type="compositionally biased region" description="Low complexity" evidence="12">
    <location>
        <begin position="232"/>
        <end position="262"/>
    </location>
</feature>
<evidence type="ECO:0000256" key="10">
    <source>
        <dbReference type="PROSITE-ProRule" id="PRU00125"/>
    </source>
</evidence>
<dbReference type="PANTHER" id="PTHR24208">
    <property type="entry name" value="LIM/HOMEOBOX PROTEIN LHX"/>
    <property type="match status" value="1"/>
</dbReference>
<keyword evidence="4 10" id="KW-0862">Zinc</keyword>
<dbReference type="PROSITE" id="PS00027">
    <property type="entry name" value="HOMEOBOX_1"/>
    <property type="match status" value="1"/>
</dbReference>
<feature type="domain" description="LIM zinc-binding" evidence="13">
    <location>
        <begin position="75"/>
        <end position="137"/>
    </location>
</feature>
<dbReference type="Gene3D" id="2.10.110.10">
    <property type="entry name" value="Cysteine Rich Protein"/>
    <property type="match status" value="1"/>
</dbReference>
<keyword evidence="3" id="KW-0677">Repeat</keyword>
<keyword evidence="6 9" id="KW-0238">DNA-binding</keyword>
<gene>
    <name evidence="15" type="ORF">PoB_006636000</name>
</gene>
<organism evidence="15 16">
    <name type="scientific">Plakobranchus ocellatus</name>
    <dbReference type="NCBI Taxonomy" id="259542"/>
    <lineage>
        <taxon>Eukaryota</taxon>
        <taxon>Metazoa</taxon>
        <taxon>Spiralia</taxon>
        <taxon>Lophotrochozoa</taxon>
        <taxon>Mollusca</taxon>
        <taxon>Gastropoda</taxon>
        <taxon>Heterobranchia</taxon>
        <taxon>Euthyneura</taxon>
        <taxon>Panpulmonata</taxon>
        <taxon>Sacoglossa</taxon>
        <taxon>Placobranchoidea</taxon>
        <taxon>Plakobranchidae</taxon>
        <taxon>Plakobranchus</taxon>
    </lineage>
</organism>
<dbReference type="GO" id="GO:0005634">
    <property type="term" value="C:nucleus"/>
    <property type="evidence" value="ECO:0007669"/>
    <property type="project" value="UniProtKB-SubCell"/>
</dbReference>
<evidence type="ECO:0000256" key="11">
    <source>
        <dbReference type="RuleBase" id="RU000682"/>
    </source>
</evidence>
<dbReference type="PANTHER" id="PTHR24208:SF166">
    <property type="entry name" value="LIM HOMEOBOX TRANSCRIPTION FACTOR 1 ALPHA, ISOFORM B"/>
    <property type="match status" value="1"/>
</dbReference>
<evidence type="ECO:0000256" key="3">
    <source>
        <dbReference type="ARBA" id="ARBA00022737"/>
    </source>
</evidence>
<dbReference type="FunFam" id="2.10.110.10:FF:000103">
    <property type="entry name" value="LIM homeobox transcription factor 1-beta"/>
    <property type="match status" value="1"/>
</dbReference>
<dbReference type="GO" id="GO:0000977">
    <property type="term" value="F:RNA polymerase II transcription regulatory region sequence-specific DNA binding"/>
    <property type="evidence" value="ECO:0007669"/>
    <property type="project" value="TreeGrafter"/>
</dbReference>
<dbReference type="SMART" id="SM00132">
    <property type="entry name" value="LIM"/>
    <property type="match status" value="1"/>
</dbReference>
<dbReference type="InterPro" id="IPR050453">
    <property type="entry name" value="LIM_Homeobox_TF"/>
</dbReference>
<dbReference type="Gene3D" id="1.10.10.60">
    <property type="entry name" value="Homeodomain-like"/>
    <property type="match status" value="1"/>
</dbReference>
<dbReference type="AlphaFoldDB" id="A0AAV4D788"/>
<dbReference type="PROSITE" id="PS50071">
    <property type="entry name" value="HOMEOBOX_2"/>
    <property type="match status" value="1"/>
</dbReference>
<dbReference type="Proteomes" id="UP000735302">
    <property type="component" value="Unassembled WGS sequence"/>
</dbReference>
<sequence length="396" mass="43826">MTIHSVFFTLKDRPFLSLSKTTVSRSFWSCSPDSAIKTVVAIVTVKLISDLDQWAGNAGRGLGVNRENTARLYATKCQACLQAVSPSELVMRASGAVYHLGCFACVVCGQRLQKGDEFVIRDGQLFCRLDFEKEFSFLPLSPKSDTSDCCYDDADGGDLGNNKGPKRPRTILTTSQRRKFKASFELNPKPCRKVRESLAAETGLSVRVVQVWFQNQRAKVKKIARKQNLETNNNNNSSNNNNSNNNNNNNNNNNSSDSNSSKKSSKLQKKKKADDDSDSSDGAADTASGDEHHPSDVSSYVRGPGSNQYTNSLQPYDLSAHPAHIYPGHEMGESMYPDTPIGMETGMDHFDHMLMSESVSHHHHHHHHPEVMSAGPGVINPIDKLYSMQTSYFSTE</sequence>
<evidence type="ECO:0000256" key="7">
    <source>
        <dbReference type="ARBA" id="ARBA00023155"/>
    </source>
</evidence>
<keyword evidence="16" id="KW-1185">Reference proteome</keyword>
<protein>
    <submittedName>
        <fullName evidence="15">LIM homeobox transcription factor 1-alpha-like</fullName>
    </submittedName>
</protein>
<dbReference type="FunFam" id="1.10.10.60:FF:000448">
    <property type="entry name" value="LIM/homeobox protein Lhx4"/>
    <property type="match status" value="1"/>
</dbReference>
<evidence type="ECO:0000259" key="13">
    <source>
        <dbReference type="PROSITE" id="PS50023"/>
    </source>
</evidence>
<accession>A0AAV4D788</accession>
<proteinExistence type="predicted"/>
<dbReference type="GO" id="GO:0046872">
    <property type="term" value="F:metal ion binding"/>
    <property type="evidence" value="ECO:0007669"/>
    <property type="project" value="UniProtKB-KW"/>
</dbReference>
<dbReference type="InterPro" id="IPR001781">
    <property type="entry name" value="Znf_LIM"/>
</dbReference>
<keyword evidence="2 10" id="KW-0479">Metal-binding</keyword>
<dbReference type="PROSITE" id="PS50023">
    <property type="entry name" value="LIM_DOMAIN_2"/>
    <property type="match status" value="1"/>
</dbReference>
<evidence type="ECO:0000313" key="15">
    <source>
        <dbReference type="EMBL" id="GFO39855.1"/>
    </source>
</evidence>
<keyword evidence="8 9" id="KW-0539">Nucleus</keyword>
<dbReference type="SUPFAM" id="SSF46689">
    <property type="entry name" value="Homeodomain-like"/>
    <property type="match status" value="1"/>
</dbReference>
<feature type="region of interest" description="Disordered" evidence="12">
    <location>
        <begin position="224"/>
        <end position="315"/>
    </location>
</feature>
<dbReference type="Pfam" id="PF00412">
    <property type="entry name" value="LIM"/>
    <property type="match status" value="1"/>
</dbReference>
<evidence type="ECO:0000256" key="4">
    <source>
        <dbReference type="ARBA" id="ARBA00022833"/>
    </source>
</evidence>
<comment type="subcellular location">
    <subcellularLocation>
        <location evidence="1 9 11">Nucleus</location>
    </subcellularLocation>
</comment>
<dbReference type="GO" id="GO:0030182">
    <property type="term" value="P:neuron differentiation"/>
    <property type="evidence" value="ECO:0007669"/>
    <property type="project" value="TreeGrafter"/>
</dbReference>
<dbReference type="Pfam" id="PF00046">
    <property type="entry name" value="Homeodomain"/>
    <property type="match status" value="1"/>
</dbReference>